<protein>
    <recommendedName>
        <fullName evidence="8">Glutathione hydrolase</fullName>
        <ecNumber evidence="8">2.3.2.2</ecNumber>
        <ecNumber evidence="8">3.4.19.13</ecNumber>
    </recommendedName>
    <alternativeName>
        <fullName evidence="8">Gamma-glutamyltransferase</fullName>
    </alternativeName>
    <alternativeName>
        <fullName evidence="8">Gamma-glutamyltranspeptidase</fullName>
    </alternativeName>
</protein>
<dbReference type="OrthoDB" id="1081007at2759"/>
<name>A0A397ISA7_9GLOM</name>
<reference evidence="10 11" key="1">
    <citation type="submission" date="2018-08" db="EMBL/GenBank/DDBJ databases">
        <title>Genome and evolution of the arbuscular mycorrhizal fungus Diversispora epigaea (formerly Glomus versiforme) and its bacterial endosymbionts.</title>
        <authorList>
            <person name="Sun X."/>
            <person name="Fei Z."/>
            <person name="Harrison M."/>
        </authorList>
    </citation>
    <scope>NUCLEOTIDE SEQUENCE [LARGE SCALE GENOMIC DNA]</scope>
    <source>
        <strain evidence="10 11">IT104</strain>
    </source>
</reference>
<keyword evidence="5 8" id="KW-0012">Acyltransferase</keyword>
<dbReference type="GO" id="GO:0005886">
    <property type="term" value="C:plasma membrane"/>
    <property type="evidence" value="ECO:0007669"/>
    <property type="project" value="TreeGrafter"/>
</dbReference>
<dbReference type="Proteomes" id="UP000266861">
    <property type="component" value="Unassembled WGS sequence"/>
</dbReference>
<feature type="binding site" evidence="7">
    <location>
        <position position="456"/>
    </location>
    <ligand>
        <name>L-glutamate</name>
        <dbReference type="ChEBI" id="CHEBI:29985"/>
    </ligand>
</feature>
<proteinExistence type="predicted"/>
<organism evidence="10 11">
    <name type="scientific">Diversispora epigaea</name>
    <dbReference type="NCBI Taxonomy" id="1348612"/>
    <lineage>
        <taxon>Eukaryota</taxon>
        <taxon>Fungi</taxon>
        <taxon>Fungi incertae sedis</taxon>
        <taxon>Mucoromycota</taxon>
        <taxon>Glomeromycotina</taxon>
        <taxon>Glomeromycetes</taxon>
        <taxon>Diversisporales</taxon>
        <taxon>Diversisporaceae</taxon>
        <taxon>Diversispora</taxon>
    </lineage>
</organism>
<evidence type="ECO:0000313" key="11">
    <source>
        <dbReference type="Proteomes" id="UP000266861"/>
    </source>
</evidence>
<dbReference type="Gene3D" id="1.10.246.130">
    <property type="match status" value="1"/>
</dbReference>
<dbReference type="EC" id="3.4.19.13" evidence="8"/>
<dbReference type="AlphaFoldDB" id="A0A397ISA7"/>
<dbReference type="PRINTS" id="PR01210">
    <property type="entry name" value="GGTRANSPTASE"/>
</dbReference>
<evidence type="ECO:0000256" key="6">
    <source>
        <dbReference type="PIRSR" id="PIRSR600101-1"/>
    </source>
</evidence>
<comment type="function">
    <text evidence="8">Cleaves the gamma-glutamyl peptide bond of glutathione and glutathione conjugates.</text>
</comment>
<evidence type="ECO:0000256" key="5">
    <source>
        <dbReference type="ARBA" id="ARBA00023315"/>
    </source>
</evidence>
<dbReference type="FunFam" id="1.10.246.130:FF:000005">
    <property type="entry name" value="Gamma-glutamyltranspeptidase 1, putative"/>
    <property type="match status" value="1"/>
</dbReference>
<keyword evidence="3 8" id="KW-0378">Hydrolase</keyword>
<dbReference type="GO" id="GO:0036374">
    <property type="term" value="F:glutathione hydrolase activity"/>
    <property type="evidence" value="ECO:0007669"/>
    <property type="project" value="UniProtKB-UniRule"/>
</dbReference>
<keyword evidence="9" id="KW-0812">Transmembrane</keyword>
<keyword evidence="1" id="KW-0645">Protease</keyword>
<dbReference type="STRING" id="1348612.A0A397ISA7"/>
<keyword evidence="9" id="KW-1133">Transmembrane helix</keyword>
<dbReference type="GO" id="GO:0103068">
    <property type="term" value="F:leukotriene C4 gamma-glutamyl transferase activity"/>
    <property type="evidence" value="ECO:0007669"/>
    <property type="project" value="UniProtKB-EC"/>
</dbReference>
<keyword evidence="11" id="KW-1185">Reference proteome</keyword>
<dbReference type="UniPathway" id="UPA00204"/>
<dbReference type="PANTHER" id="PTHR11686">
    <property type="entry name" value="GAMMA GLUTAMYL TRANSPEPTIDASE"/>
    <property type="match status" value="1"/>
</dbReference>
<dbReference type="NCBIfam" id="TIGR00066">
    <property type="entry name" value="g_glut_trans"/>
    <property type="match status" value="1"/>
</dbReference>
<keyword evidence="9" id="KW-0472">Membrane</keyword>
<dbReference type="GO" id="GO:0000324">
    <property type="term" value="C:fungal-type vacuole"/>
    <property type="evidence" value="ECO:0007669"/>
    <property type="project" value="TreeGrafter"/>
</dbReference>
<dbReference type="Pfam" id="PF01019">
    <property type="entry name" value="G_glu_transpept"/>
    <property type="match status" value="1"/>
</dbReference>
<comment type="catalytic activity">
    <reaction evidence="8">
        <text>an S-substituted glutathione + H2O = an S-substituted L-cysteinylglycine + L-glutamate</text>
        <dbReference type="Rhea" id="RHEA:59468"/>
        <dbReference type="ChEBI" id="CHEBI:15377"/>
        <dbReference type="ChEBI" id="CHEBI:29985"/>
        <dbReference type="ChEBI" id="CHEBI:90779"/>
        <dbReference type="ChEBI" id="CHEBI:143103"/>
        <dbReference type="EC" id="3.4.19.13"/>
    </reaction>
</comment>
<comment type="catalytic activity">
    <reaction evidence="8">
        <text>an N-terminal (5-L-glutamyl)-[peptide] + an alpha-amino acid = 5-L-glutamyl amino acid + an N-terminal L-alpha-aminoacyl-[peptide]</text>
        <dbReference type="Rhea" id="RHEA:23904"/>
        <dbReference type="Rhea" id="RHEA-COMP:9780"/>
        <dbReference type="Rhea" id="RHEA-COMP:9795"/>
        <dbReference type="ChEBI" id="CHEBI:77644"/>
        <dbReference type="ChEBI" id="CHEBI:78597"/>
        <dbReference type="ChEBI" id="CHEBI:78599"/>
        <dbReference type="ChEBI" id="CHEBI:78608"/>
        <dbReference type="EC" id="2.3.2.2"/>
    </reaction>
</comment>
<evidence type="ECO:0000256" key="7">
    <source>
        <dbReference type="PIRSR" id="PIRSR600101-2"/>
    </source>
</evidence>
<evidence type="ECO:0000256" key="2">
    <source>
        <dbReference type="ARBA" id="ARBA00022679"/>
    </source>
</evidence>
<evidence type="ECO:0000256" key="3">
    <source>
        <dbReference type="ARBA" id="ARBA00022801"/>
    </source>
</evidence>
<evidence type="ECO:0000256" key="8">
    <source>
        <dbReference type="RuleBase" id="RU368068"/>
    </source>
</evidence>
<gene>
    <name evidence="10" type="ORF">Glove_184g79</name>
</gene>
<dbReference type="InterPro" id="IPR029055">
    <property type="entry name" value="Ntn_hydrolases_N"/>
</dbReference>
<keyword evidence="2 8" id="KW-0808">Transferase</keyword>
<dbReference type="InterPro" id="IPR000101">
    <property type="entry name" value="GGT_peptidase"/>
</dbReference>
<feature type="binding site" evidence="7">
    <location>
        <position position="507"/>
    </location>
    <ligand>
        <name>L-glutamate</name>
        <dbReference type="ChEBI" id="CHEBI:29985"/>
    </ligand>
</feature>
<dbReference type="EMBL" id="PQFF01000174">
    <property type="protein sequence ID" value="RHZ77198.1"/>
    <property type="molecule type" value="Genomic_DNA"/>
</dbReference>
<evidence type="ECO:0000256" key="9">
    <source>
        <dbReference type="SAM" id="Phobius"/>
    </source>
</evidence>
<dbReference type="InterPro" id="IPR043138">
    <property type="entry name" value="GGT_lsub"/>
</dbReference>
<feature type="binding site" evidence="7">
    <location>
        <begin position="484"/>
        <end position="485"/>
    </location>
    <ligand>
        <name>L-glutamate</name>
        <dbReference type="ChEBI" id="CHEBI:29985"/>
    </ligand>
</feature>
<evidence type="ECO:0000313" key="10">
    <source>
        <dbReference type="EMBL" id="RHZ77198.1"/>
    </source>
</evidence>
<evidence type="ECO:0000256" key="1">
    <source>
        <dbReference type="ARBA" id="ARBA00022670"/>
    </source>
</evidence>
<comment type="catalytic activity">
    <reaction evidence="8">
        <text>glutathione + H2O = L-cysteinylglycine + L-glutamate</text>
        <dbReference type="Rhea" id="RHEA:28807"/>
        <dbReference type="ChEBI" id="CHEBI:15377"/>
        <dbReference type="ChEBI" id="CHEBI:29985"/>
        <dbReference type="ChEBI" id="CHEBI:57925"/>
        <dbReference type="ChEBI" id="CHEBI:61694"/>
        <dbReference type="EC" id="3.4.19.13"/>
    </reaction>
</comment>
<accession>A0A397ISA7</accession>
<evidence type="ECO:0000256" key="4">
    <source>
        <dbReference type="ARBA" id="ARBA00023180"/>
    </source>
</evidence>
<dbReference type="SUPFAM" id="SSF56235">
    <property type="entry name" value="N-terminal nucleophile aminohydrolases (Ntn hydrolases)"/>
    <property type="match status" value="1"/>
</dbReference>
<feature type="transmembrane region" description="Helical" evidence="9">
    <location>
        <begin position="34"/>
        <end position="54"/>
    </location>
</feature>
<sequence length="613" mass="69666">MSNYPSYQSIDVNPPPPPTLREPRKWDNWQWKNVILKSIVIILIFSFFLWSFFWKVFEENSLNEPTNPDLIIAKHGAVASELVNCSQFGVDVLKEGGNAVDAAITTHICVGTINVYAAGIGGGGFMLVRRPSGFAEVIDFREVAPAKATRDMFVKNPALSLFGPLSIAVPGETRGLKLAHERHGKLPWKRLLEPSIKLCRNGFPIPKELGMRIKMYKKEIEANKALCDIFCDDERQILNEGDIVFRKNYSKTLEIIAENPDDFYEGSIAESIASEIQRQGGLVTLEDLKNYQPVIREPLVGYYQGRKFITTPEPGSGTILLFLLNVLEEFKFHEEGRNKLNVHRMIEAFKFAIARRTEMGDIAFFKNKTAHLERIKEIISKEYATEIRANISDHETFDISYYNPLYAPKEDHGTTHISVVDVNEMAVSMTATINHFWGSHVMDPVTGILFNNQMDDFSIPIPPAADRFWPAPHNFIVPGKKPMSSTMPTIIERANGKFEMAIGGSGGTRIMLAVTQTLLNIYEFDMNVLDAIDYPRFYHPLMPNELFVESGYPFEILEHLVNVGHVVKIHHITHREYGCQVQCVRKFVNGSIHDFEKCCKLNKLKYIILFYII</sequence>
<comment type="pathway">
    <text evidence="8">Sulfur metabolism; glutathione metabolism.</text>
</comment>
<keyword evidence="4" id="KW-0325">Glycoprotein</keyword>
<dbReference type="InterPro" id="IPR043137">
    <property type="entry name" value="GGT_ssub_C"/>
</dbReference>
<dbReference type="GO" id="GO:0006751">
    <property type="term" value="P:glutathione catabolic process"/>
    <property type="evidence" value="ECO:0007669"/>
    <property type="project" value="UniProtKB-UniRule"/>
</dbReference>
<feature type="binding site" evidence="7">
    <location>
        <begin position="432"/>
        <end position="434"/>
    </location>
    <ligand>
        <name>L-glutamate</name>
        <dbReference type="ChEBI" id="CHEBI:29985"/>
    </ligand>
</feature>
<comment type="caution">
    <text evidence="10">The sequence shown here is derived from an EMBL/GenBank/DDBJ whole genome shotgun (WGS) entry which is preliminary data.</text>
</comment>
<dbReference type="PANTHER" id="PTHR11686:SF9">
    <property type="entry name" value="RE13973P"/>
    <property type="match status" value="1"/>
</dbReference>
<feature type="binding site" evidence="7">
    <location>
        <position position="141"/>
    </location>
    <ligand>
        <name>L-glutamate</name>
        <dbReference type="ChEBI" id="CHEBI:29985"/>
    </ligand>
</feature>
<feature type="active site" description="Nucleophile" evidence="6">
    <location>
        <position position="414"/>
    </location>
</feature>
<dbReference type="GO" id="GO:0006508">
    <property type="term" value="P:proteolysis"/>
    <property type="evidence" value="ECO:0007669"/>
    <property type="project" value="UniProtKB-KW"/>
</dbReference>
<dbReference type="Gene3D" id="3.60.20.40">
    <property type="match status" value="1"/>
</dbReference>
<dbReference type="EC" id="2.3.2.2" evidence="8"/>